<dbReference type="Pfam" id="PF04055">
    <property type="entry name" value="Radical_SAM"/>
    <property type="match status" value="1"/>
</dbReference>
<comment type="cofactor">
    <cofactor evidence="1">
        <name>[4Fe-4S] cluster</name>
        <dbReference type="ChEBI" id="CHEBI:49883"/>
    </cofactor>
</comment>
<dbReference type="OrthoDB" id="9777636at2"/>
<proteinExistence type="predicted"/>
<feature type="domain" description="Radical SAM core" evidence="6">
    <location>
        <begin position="17"/>
        <end position="248"/>
    </location>
</feature>
<dbReference type="AlphaFoldDB" id="H1D038"/>
<dbReference type="Gene3D" id="3.20.20.70">
    <property type="entry name" value="Aldolase class I"/>
    <property type="match status" value="1"/>
</dbReference>
<keyword evidence="4" id="KW-0408">Iron</keyword>
<dbReference type="PROSITE" id="PS51918">
    <property type="entry name" value="RADICAL_SAM"/>
    <property type="match status" value="1"/>
</dbReference>
<dbReference type="GO" id="GO:0003824">
    <property type="term" value="F:catalytic activity"/>
    <property type="evidence" value="ECO:0007669"/>
    <property type="project" value="InterPro"/>
</dbReference>
<organism evidence="7 8">
    <name type="scientific">Dialister succinatiphilus YIT 11850</name>
    <dbReference type="NCBI Taxonomy" id="742743"/>
    <lineage>
        <taxon>Bacteria</taxon>
        <taxon>Bacillati</taxon>
        <taxon>Bacillota</taxon>
        <taxon>Negativicutes</taxon>
        <taxon>Veillonellales</taxon>
        <taxon>Veillonellaceae</taxon>
        <taxon>Dialister</taxon>
    </lineage>
</organism>
<dbReference type="SFLD" id="SFLDG01082">
    <property type="entry name" value="B12-binding_domain_containing"/>
    <property type="match status" value="1"/>
</dbReference>
<keyword evidence="5" id="KW-0411">Iron-sulfur</keyword>
<reference evidence="7 8" key="1">
    <citation type="submission" date="2011-11" db="EMBL/GenBank/DDBJ databases">
        <title>The Genome Sequence of Dialister succinatiphilus YIT 11850.</title>
        <authorList>
            <consortium name="The Broad Institute Genome Sequencing Platform"/>
            <person name="Earl A."/>
            <person name="Ward D."/>
            <person name="Feldgarden M."/>
            <person name="Gevers D."/>
            <person name="Morotomi M."/>
            <person name="Young S.K."/>
            <person name="Zeng Q."/>
            <person name="Gargeya S."/>
            <person name="Fitzgerald M."/>
            <person name="Haas B."/>
            <person name="Abouelleil A."/>
            <person name="Alvarado L."/>
            <person name="Arachchi H.M."/>
            <person name="Berlin A."/>
            <person name="Brown A."/>
            <person name="Chapman S.B."/>
            <person name="Dunbar C."/>
            <person name="Gearin G."/>
            <person name="Goldberg J."/>
            <person name="Griggs A."/>
            <person name="Gujja S."/>
            <person name="Heiman D."/>
            <person name="Howarth C."/>
            <person name="Lui A."/>
            <person name="MacDonald P.J.P."/>
            <person name="Montmayeur A."/>
            <person name="Murphy C."/>
            <person name="Neiman D."/>
            <person name="Pearson M."/>
            <person name="Priest M."/>
            <person name="Roberts A."/>
            <person name="Saif S."/>
            <person name="Shea T."/>
            <person name="Sisk P."/>
            <person name="Stolte C."/>
            <person name="Sykes S."/>
            <person name="Wortman J."/>
            <person name="Nusbaum C."/>
            <person name="Birren B."/>
        </authorList>
    </citation>
    <scope>NUCLEOTIDE SEQUENCE [LARGE SCALE GENOMIC DNA]</scope>
    <source>
        <strain evidence="7 8">YIT 11850</strain>
    </source>
</reference>
<dbReference type="GeneID" id="98911332"/>
<dbReference type="Proteomes" id="UP000003277">
    <property type="component" value="Unassembled WGS sequence"/>
</dbReference>
<protein>
    <recommendedName>
        <fullName evidence="6">Radical SAM core domain-containing protein</fullName>
    </recommendedName>
</protein>
<dbReference type="SFLD" id="SFLDG01095">
    <property type="entry name" value="Uncharacterised_Radical_SAM_Su"/>
    <property type="match status" value="1"/>
</dbReference>
<dbReference type="InterPro" id="IPR051198">
    <property type="entry name" value="BchE-like"/>
</dbReference>
<accession>H1D038</accession>
<evidence type="ECO:0000256" key="3">
    <source>
        <dbReference type="ARBA" id="ARBA00022723"/>
    </source>
</evidence>
<dbReference type="PATRIC" id="fig|742743.3.peg.1003"/>
<dbReference type="EMBL" id="ADLT01000021">
    <property type="protein sequence ID" value="EHO63135.1"/>
    <property type="molecule type" value="Genomic_DNA"/>
</dbReference>
<evidence type="ECO:0000256" key="4">
    <source>
        <dbReference type="ARBA" id="ARBA00023004"/>
    </source>
</evidence>
<dbReference type="InterPro" id="IPR007197">
    <property type="entry name" value="rSAM"/>
</dbReference>
<dbReference type="InterPro" id="IPR013785">
    <property type="entry name" value="Aldolase_TIM"/>
</dbReference>
<dbReference type="SMART" id="SM00729">
    <property type="entry name" value="Elp3"/>
    <property type="match status" value="1"/>
</dbReference>
<evidence type="ECO:0000313" key="8">
    <source>
        <dbReference type="Proteomes" id="UP000003277"/>
    </source>
</evidence>
<dbReference type="PANTHER" id="PTHR43409:SF4">
    <property type="entry name" value="RADICAL SAM SUPERFAMILY PROTEIN"/>
    <property type="match status" value="1"/>
</dbReference>
<dbReference type="eggNOG" id="COG1032">
    <property type="taxonomic scope" value="Bacteria"/>
</dbReference>
<keyword evidence="8" id="KW-1185">Reference proteome</keyword>
<evidence type="ECO:0000313" key="7">
    <source>
        <dbReference type="EMBL" id="EHO63135.1"/>
    </source>
</evidence>
<dbReference type="RefSeq" id="WP_008859472.1">
    <property type="nucleotide sequence ID" value="NZ_JH591187.1"/>
</dbReference>
<dbReference type="SFLD" id="SFLDS00029">
    <property type="entry name" value="Radical_SAM"/>
    <property type="match status" value="1"/>
</dbReference>
<dbReference type="PANTHER" id="PTHR43409">
    <property type="entry name" value="ANAEROBIC MAGNESIUM-PROTOPORPHYRIN IX MONOMETHYL ESTER CYCLASE-RELATED"/>
    <property type="match status" value="1"/>
</dbReference>
<evidence type="ECO:0000259" key="6">
    <source>
        <dbReference type="PROSITE" id="PS51918"/>
    </source>
</evidence>
<dbReference type="GO" id="GO:0051536">
    <property type="term" value="F:iron-sulfur cluster binding"/>
    <property type="evidence" value="ECO:0007669"/>
    <property type="project" value="UniProtKB-KW"/>
</dbReference>
<dbReference type="InterPro" id="IPR006638">
    <property type="entry name" value="Elp3/MiaA/NifB-like_rSAM"/>
</dbReference>
<gene>
    <name evidence="7" type="ORF">HMPREF9453_00976</name>
</gene>
<dbReference type="STRING" id="742743.HMPREF9453_00976"/>
<dbReference type="HOGENOM" id="CLU_044464_1_0_9"/>
<dbReference type="GO" id="GO:0046872">
    <property type="term" value="F:metal ion binding"/>
    <property type="evidence" value="ECO:0007669"/>
    <property type="project" value="UniProtKB-KW"/>
</dbReference>
<name>H1D038_9FIRM</name>
<keyword evidence="3" id="KW-0479">Metal-binding</keyword>
<dbReference type="SUPFAM" id="SSF102114">
    <property type="entry name" value="Radical SAM enzymes"/>
    <property type="match status" value="1"/>
</dbReference>
<evidence type="ECO:0000256" key="1">
    <source>
        <dbReference type="ARBA" id="ARBA00001966"/>
    </source>
</evidence>
<evidence type="ECO:0000256" key="2">
    <source>
        <dbReference type="ARBA" id="ARBA00022691"/>
    </source>
</evidence>
<comment type="caution">
    <text evidence="7">The sequence shown here is derived from an EMBL/GenBank/DDBJ whole genome shotgun (WGS) entry which is preliminary data.</text>
</comment>
<dbReference type="InterPro" id="IPR058240">
    <property type="entry name" value="rSAM_sf"/>
</dbReference>
<dbReference type="CDD" id="cd01335">
    <property type="entry name" value="Radical_SAM"/>
    <property type="match status" value="1"/>
</dbReference>
<evidence type="ECO:0000256" key="5">
    <source>
        <dbReference type="ARBA" id="ARBA00023014"/>
    </source>
</evidence>
<sequence>MAGLFFDDYDTPVFRPPSEADSFILRVTRGCAHNSCTYCNMYRGVKFEKLSDEQIMRQIAIAYSVDRDGVRRVFLADGDALVLPTERLLKILNTLKKYFPNLERVSSYAAPGDILRKSLDELKQLREAGLQLLYYGMESGDSQTLKDIRKGVNGEQSIEVGKRVRAAGMDLSIMIILGIAGVPGSERHALATAHAINEIKPTHLSALSLMLYRGSELKDQFERGEFTPLPPYGLMEELKVIVEHLDLPETEHMIFRSNHVSNYIRLAATLPRDKEKLLADIDESIRYLKSKKNYDVYNHDWTK</sequence>
<keyword evidence="2" id="KW-0949">S-adenosyl-L-methionine</keyword>